<evidence type="ECO:0000313" key="2">
    <source>
        <dbReference type="EMBL" id="MEK8045588.1"/>
    </source>
</evidence>
<dbReference type="SUPFAM" id="SSF109604">
    <property type="entry name" value="HD-domain/PDEase-like"/>
    <property type="match status" value="1"/>
</dbReference>
<evidence type="ECO:0000313" key="3">
    <source>
        <dbReference type="Proteomes" id="UP001379945"/>
    </source>
</evidence>
<evidence type="ECO:0000259" key="1">
    <source>
        <dbReference type="PROSITE" id="PS51833"/>
    </source>
</evidence>
<dbReference type="InterPro" id="IPR013976">
    <property type="entry name" value="HDOD"/>
</dbReference>
<dbReference type="PROSITE" id="PS51833">
    <property type="entry name" value="HDOD"/>
    <property type="match status" value="1"/>
</dbReference>
<organism evidence="2 3">
    <name type="scientific">Ideonella margarita</name>
    <dbReference type="NCBI Taxonomy" id="2984191"/>
    <lineage>
        <taxon>Bacteria</taxon>
        <taxon>Pseudomonadati</taxon>
        <taxon>Pseudomonadota</taxon>
        <taxon>Betaproteobacteria</taxon>
        <taxon>Burkholderiales</taxon>
        <taxon>Sphaerotilaceae</taxon>
        <taxon>Ideonella</taxon>
    </lineage>
</organism>
<accession>A0ABU9C1D9</accession>
<dbReference type="Gene3D" id="1.10.3210.10">
    <property type="entry name" value="Hypothetical protein af1432"/>
    <property type="match status" value="1"/>
</dbReference>
<dbReference type="PANTHER" id="PTHR33525:SF4">
    <property type="entry name" value="CYCLIC DI-GMP PHOSPHODIESTERASE CDGJ"/>
    <property type="match status" value="1"/>
</dbReference>
<dbReference type="PANTHER" id="PTHR33525">
    <property type="match status" value="1"/>
</dbReference>
<dbReference type="Proteomes" id="UP001379945">
    <property type="component" value="Unassembled WGS sequence"/>
</dbReference>
<proteinExistence type="predicted"/>
<comment type="caution">
    <text evidence="2">The sequence shown here is derived from an EMBL/GenBank/DDBJ whole genome shotgun (WGS) entry which is preliminary data.</text>
</comment>
<keyword evidence="3" id="KW-1185">Reference proteome</keyword>
<gene>
    <name evidence="2" type="ORF">AACH00_04400</name>
</gene>
<dbReference type="InterPro" id="IPR052340">
    <property type="entry name" value="RNase_Y/CdgJ"/>
</dbReference>
<protein>
    <submittedName>
        <fullName evidence="2">HDOD domain-containing protein</fullName>
    </submittedName>
</protein>
<reference evidence="2 3" key="1">
    <citation type="submission" date="2024-04" db="EMBL/GenBank/DDBJ databases">
        <title>Novel species of the genus Ideonella isolated from streams.</title>
        <authorList>
            <person name="Lu H."/>
        </authorList>
    </citation>
    <scope>NUCLEOTIDE SEQUENCE [LARGE SCALE GENOMIC DNA]</scope>
    <source>
        <strain evidence="2 3">LYT19W</strain>
    </source>
</reference>
<sequence>MSATPSIPTAPRRMPLDVAGWVRYFQLVEIPVLAQTAGELEDMRANEDAVDARMIGEVVSADPLMTLKLLAHTSSLHRVGRLNSDVETVTEGLVLMGITPFFNTFGPQPTVQQHLEEQPAALAGLMSVVQRSHRAAKFALGFAAHRLDPDVAVIYEAALLYDFTEMLLWLHAPALALEIQQRQLNDPSLRSVTAQRDVLNVTLQDIQQSLLRSWRLPELLLRITDERHQEATQVRNVLLAIRLARHSAKGWDNPALPDDITDLSHLLNMAPAHVQRLVTDLDA</sequence>
<dbReference type="Pfam" id="PF08668">
    <property type="entry name" value="HDOD"/>
    <property type="match status" value="1"/>
</dbReference>
<feature type="domain" description="HDOD" evidence="1">
    <location>
        <begin position="30"/>
        <end position="230"/>
    </location>
</feature>
<dbReference type="EMBL" id="JBBUTI010000002">
    <property type="protein sequence ID" value="MEK8045588.1"/>
    <property type="molecule type" value="Genomic_DNA"/>
</dbReference>
<name>A0ABU9C1D9_9BURK</name>
<dbReference type="RefSeq" id="WP_341397822.1">
    <property type="nucleotide sequence ID" value="NZ_JBBUTI010000002.1"/>
</dbReference>